<protein>
    <submittedName>
        <fullName evidence="1">Uncharacterized protein</fullName>
    </submittedName>
</protein>
<evidence type="ECO:0000313" key="1">
    <source>
        <dbReference type="EMBL" id="MBB3914668.1"/>
    </source>
</evidence>
<organism evidence="1 2">
    <name type="scientific">Rhizobium fabae</name>
    <dbReference type="NCBI Taxonomy" id="573179"/>
    <lineage>
        <taxon>Bacteria</taxon>
        <taxon>Pseudomonadati</taxon>
        <taxon>Pseudomonadota</taxon>
        <taxon>Alphaproteobacteria</taxon>
        <taxon>Hyphomicrobiales</taxon>
        <taxon>Rhizobiaceae</taxon>
        <taxon>Rhizobium/Agrobacterium group</taxon>
        <taxon>Rhizobium</taxon>
    </lineage>
</organism>
<gene>
    <name evidence="1" type="ORF">GGQ65_001950</name>
</gene>
<dbReference type="EMBL" id="JACIDG010000004">
    <property type="protein sequence ID" value="MBB3914668.1"/>
    <property type="molecule type" value="Genomic_DNA"/>
</dbReference>
<proteinExistence type="predicted"/>
<accession>A0A7W6B675</accession>
<comment type="caution">
    <text evidence="1">The sequence shown here is derived from an EMBL/GenBank/DDBJ whole genome shotgun (WGS) entry which is preliminary data.</text>
</comment>
<dbReference type="AlphaFoldDB" id="A0A7W6B675"/>
<reference evidence="1 2" key="1">
    <citation type="submission" date="2020-08" db="EMBL/GenBank/DDBJ databases">
        <title>Genomic Encyclopedia of Type Strains, Phase IV (KMG-IV): sequencing the most valuable type-strain genomes for metagenomic binning, comparative biology and taxonomic classification.</title>
        <authorList>
            <person name="Goeker M."/>
        </authorList>
    </citation>
    <scope>NUCLEOTIDE SEQUENCE [LARGE SCALE GENOMIC DNA]</scope>
    <source>
        <strain evidence="1 2">DSM 19331</strain>
    </source>
</reference>
<sequence length="136" mass="15358">MLKLLLLCHHSAAGPGRGVVFEMFFVLNRLGFVRVDRGVRAFRKANAGTATILRDEEHACVLQTMLHILQDSFGRGKRPGLEIGYRLFDDFRGRRQVILRPSDESTRSAALDEENKRVSCWAGTGTIVRYSTFAFL</sequence>
<dbReference type="Proteomes" id="UP000545490">
    <property type="component" value="Unassembled WGS sequence"/>
</dbReference>
<name>A0A7W6B675_9HYPH</name>
<evidence type="ECO:0000313" key="2">
    <source>
        <dbReference type="Proteomes" id="UP000545490"/>
    </source>
</evidence>